<organism evidence="1 2">
    <name type="scientific">Corynebacterium matruchotii</name>
    <dbReference type="NCBI Taxonomy" id="43768"/>
    <lineage>
        <taxon>Bacteria</taxon>
        <taxon>Bacillati</taxon>
        <taxon>Actinomycetota</taxon>
        <taxon>Actinomycetes</taxon>
        <taxon>Mycobacteriales</taxon>
        <taxon>Corynebacteriaceae</taxon>
        <taxon>Corynebacterium</taxon>
    </lineage>
</organism>
<reference evidence="1 2" key="1">
    <citation type="submission" date="2018-06" db="EMBL/GenBank/DDBJ databases">
        <authorList>
            <consortium name="Pathogen Informatics"/>
            <person name="Doyle S."/>
        </authorList>
    </citation>
    <scope>NUCLEOTIDE SEQUENCE [LARGE SCALE GENOMIC DNA]</scope>
    <source>
        <strain evidence="1 2">NCTC10254</strain>
    </source>
</reference>
<comment type="caution">
    <text evidence="1">The sequence shown here is derived from an EMBL/GenBank/DDBJ whole genome shotgun (WGS) entry which is preliminary data.</text>
</comment>
<dbReference type="EMBL" id="UARK01000001">
    <property type="protein sequence ID" value="SPW24086.1"/>
    <property type="molecule type" value="Genomic_DNA"/>
</dbReference>
<evidence type="ECO:0000313" key="2">
    <source>
        <dbReference type="Proteomes" id="UP000249886"/>
    </source>
</evidence>
<name>A0A8B4GU29_9CORY</name>
<accession>A0A8B4GU29</accession>
<protein>
    <submittedName>
        <fullName evidence="1">Uncharacterized protein</fullName>
    </submittedName>
</protein>
<proteinExistence type="predicted"/>
<evidence type="ECO:0000313" key="1">
    <source>
        <dbReference type="EMBL" id="SPW24086.1"/>
    </source>
</evidence>
<sequence length="84" mass="9800">MVSLNVKWKKDQKFFRIHPQIPVKTHKVCRISFLMPIDLGATIREAMLKDQISTYGLKINLEHCFNLRMAPNMLINCDQLPCVD</sequence>
<gene>
    <name evidence="1" type="ORF">NCTC10254_00451</name>
</gene>
<dbReference type="Proteomes" id="UP000249886">
    <property type="component" value="Unassembled WGS sequence"/>
</dbReference>
<dbReference type="AlphaFoldDB" id="A0A8B4GU29"/>